<keyword evidence="2" id="KW-1133">Transmembrane helix</keyword>
<dbReference type="EMBL" id="KI678670">
    <property type="protein sequence ID" value="ETL97784.1"/>
    <property type="molecule type" value="Genomic_DNA"/>
</dbReference>
<evidence type="ECO:0000256" key="1">
    <source>
        <dbReference type="SAM" id="MobiDB-lite"/>
    </source>
</evidence>
<dbReference type="VEuPathDB" id="FungiDB:PPTG_05733"/>
<feature type="transmembrane region" description="Helical" evidence="2">
    <location>
        <begin position="372"/>
        <end position="392"/>
    </location>
</feature>
<keyword evidence="2" id="KW-0472">Membrane</keyword>
<organism evidence="3">
    <name type="scientific">Phytophthora nicotianae</name>
    <name type="common">Potato buckeye rot agent</name>
    <name type="synonym">Phytophthora parasitica</name>
    <dbReference type="NCBI Taxonomy" id="4792"/>
    <lineage>
        <taxon>Eukaryota</taxon>
        <taxon>Sar</taxon>
        <taxon>Stramenopiles</taxon>
        <taxon>Oomycota</taxon>
        <taxon>Peronosporomycetes</taxon>
        <taxon>Peronosporales</taxon>
        <taxon>Peronosporaceae</taxon>
        <taxon>Phytophthora</taxon>
    </lineage>
</organism>
<proteinExistence type="predicted"/>
<evidence type="ECO:0000256" key="2">
    <source>
        <dbReference type="SAM" id="Phobius"/>
    </source>
</evidence>
<feature type="transmembrane region" description="Helical" evidence="2">
    <location>
        <begin position="193"/>
        <end position="213"/>
    </location>
</feature>
<evidence type="ECO:0000313" key="3">
    <source>
        <dbReference type="EMBL" id="ETL97784.1"/>
    </source>
</evidence>
<sequence>MVLTASTYHEIVVVSEGIFAVWWVLFLGVHLITCGYNAAYALLYSELGSTSLSQNLESFHVGMSSSNYGVITAVHAVMASIHGICILSMVGSSLHQGALAFTPWGNCGISRTDPALARTVDSTKKHHDRPSFITLNSVSKITSSLTNRYGLLGVNGEYFHAVLVCRELIETTFQTIQAYRMSFLLPNILLNRFYVVALVLNCWSSAIVHALPFRQDEARKRFASLVCDCVLDLVSCMGVTVIVMLSYVSQYDPQTTDFGVNPWYNDEWATRALNEFQLVAVVSWSDLFSRTVFSLGVMMTTTNLKELLYYRGSTRGNRVSDATVAITTKVKVKVKAAGGDTAKKRVPENVECSLPHSMVTVKSVRELMCRGAINGVHFLFFVWGLMVLFFHIQASVHTSLPQCILQVRPWAVSRPSCFLLCLDCYRLGISGHLNEVDLNWHEFDGSTVVMMLIRHCPALEVPDIFNEFHGLLSIKIYNSTIVEWRDSVAVTNTNHPGLLSLMVVRVNTTDGVLPPGFLSNDIPQQLYDIEMCVTNLKEVPDDLDTKWLPGSCVVIEHSQLRNVPASLLRLMPSYVSLMGNPISTLPPEIFEIEGLTDLGIGGTDIRELPRDRKHYNSYPKLLFSIMDDDWREDGSFRGLNNASGGGKGKARGKGPQFTRVIPKFLQKYHQPPAIQAKFATLPKPGEEEDEGLDEVQQAAIDEYLAQKKEKKEEKKKKMEAADGEENDNDKKKKSGQTVVQMGKGKATASNGSKKKKRKRADQPTLSNKKLLSFSMDDE</sequence>
<feature type="compositionally biased region" description="Basic and acidic residues" evidence="1">
    <location>
        <begin position="704"/>
        <end position="720"/>
    </location>
</feature>
<feature type="region of interest" description="Disordered" evidence="1">
    <location>
        <begin position="704"/>
        <end position="778"/>
    </location>
</feature>
<dbReference type="Proteomes" id="UP000054423">
    <property type="component" value="Unassembled WGS sequence"/>
</dbReference>
<feature type="transmembrane region" description="Helical" evidence="2">
    <location>
        <begin position="225"/>
        <end position="248"/>
    </location>
</feature>
<feature type="transmembrane region" description="Helical" evidence="2">
    <location>
        <begin position="20"/>
        <end position="44"/>
    </location>
</feature>
<accession>W2LM42</accession>
<dbReference type="VEuPathDB" id="FungiDB:PPTG_09475"/>
<keyword evidence="2" id="KW-0812">Transmembrane</keyword>
<dbReference type="OrthoDB" id="122149at2759"/>
<gene>
    <name evidence="3" type="ORF">L917_04989</name>
</gene>
<feature type="transmembrane region" description="Helical" evidence="2">
    <location>
        <begin position="65"/>
        <end position="90"/>
    </location>
</feature>
<reference evidence="3" key="1">
    <citation type="submission" date="2013-11" db="EMBL/GenBank/DDBJ databases">
        <title>The Genome Sequence of Phytophthora parasitica CHvinca01.</title>
        <authorList>
            <consortium name="The Broad Institute Genomics Platform"/>
            <person name="Russ C."/>
            <person name="Tyler B."/>
            <person name="Panabieres F."/>
            <person name="Shan W."/>
            <person name="Tripathy S."/>
            <person name="Grunwald N."/>
            <person name="Machado M."/>
            <person name="Johnson C.S."/>
            <person name="Arredondo F."/>
            <person name="Hong C."/>
            <person name="Coffey M."/>
            <person name="Young S.K."/>
            <person name="Zeng Q."/>
            <person name="Gargeya S."/>
            <person name="Fitzgerald M."/>
            <person name="Abouelleil A."/>
            <person name="Alvarado L."/>
            <person name="Chapman S.B."/>
            <person name="Gainer-Dewar J."/>
            <person name="Goldberg J."/>
            <person name="Griggs A."/>
            <person name="Gujja S."/>
            <person name="Hansen M."/>
            <person name="Howarth C."/>
            <person name="Imamovic A."/>
            <person name="Ireland A."/>
            <person name="Larimer J."/>
            <person name="McCowan C."/>
            <person name="Murphy C."/>
            <person name="Pearson M."/>
            <person name="Poon T.W."/>
            <person name="Priest M."/>
            <person name="Roberts A."/>
            <person name="Saif S."/>
            <person name="Shea T."/>
            <person name="Sykes S."/>
            <person name="Wortman J."/>
            <person name="Nusbaum C."/>
            <person name="Birren B."/>
        </authorList>
    </citation>
    <scope>NUCLEOTIDE SEQUENCE [LARGE SCALE GENOMIC DNA]</scope>
    <source>
        <strain evidence="3">CHvinca01</strain>
    </source>
</reference>
<dbReference type="AlphaFoldDB" id="W2LM42"/>
<name>W2LM42_PHYNI</name>
<protein>
    <submittedName>
        <fullName evidence="3">Uncharacterized protein</fullName>
    </submittedName>
</protein>